<keyword evidence="1" id="KW-0472">Membrane</keyword>
<dbReference type="EMBL" id="QXED01000003">
    <property type="protein sequence ID" value="RIV23557.1"/>
    <property type="molecule type" value="Genomic_DNA"/>
</dbReference>
<keyword evidence="1" id="KW-1133">Transmembrane helix</keyword>
<feature type="transmembrane region" description="Helical" evidence="1">
    <location>
        <begin position="30"/>
        <end position="50"/>
    </location>
</feature>
<sequence>MTNSKINLILVCQINFTCQMKTQWLFPHRYRLIGWIILVPCVVLGIAAMYGEFYFDFLTIVLRQTGHAKGSLSVFFEVDEINLTDELAAVGIIAGLMMIGFSRETIEDEMVSQLRLECLQWSVYVNYIILTVAILVIHGTRFLDVMIYNMFTVLLVFVIRFRLLMLKNSRVLAL</sequence>
<dbReference type="OrthoDB" id="894278at2"/>
<dbReference type="Proteomes" id="UP000283523">
    <property type="component" value="Unassembled WGS sequence"/>
</dbReference>
<reference evidence="2 3" key="1">
    <citation type="submission" date="2018-08" db="EMBL/GenBank/DDBJ databases">
        <title>Fibrisoma montanum sp. nov., isolated from Danxia mountain soil.</title>
        <authorList>
            <person name="Huang Y."/>
        </authorList>
    </citation>
    <scope>NUCLEOTIDE SEQUENCE [LARGE SCALE GENOMIC DNA]</scope>
    <source>
        <strain evidence="2 3">HYT19</strain>
    </source>
</reference>
<accession>A0A418MB06</accession>
<protein>
    <submittedName>
        <fullName evidence="2">Uncharacterized protein</fullName>
    </submittedName>
</protein>
<keyword evidence="1" id="KW-0812">Transmembrane</keyword>
<dbReference type="AlphaFoldDB" id="A0A418MB06"/>
<evidence type="ECO:0000313" key="3">
    <source>
        <dbReference type="Proteomes" id="UP000283523"/>
    </source>
</evidence>
<organism evidence="2 3">
    <name type="scientific">Fibrisoma montanum</name>
    <dbReference type="NCBI Taxonomy" id="2305895"/>
    <lineage>
        <taxon>Bacteria</taxon>
        <taxon>Pseudomonadati</taxon>
        <taxon>Bacteroidota</taxon>
        <taxon>Cytophagia</taxon>
        <taxon>Cytophagales</taxon>
        <taxon>Spirosomataceae</taxon>
        <taxon>Fibrisoma</taxon>
    </lineage>
</organism>
<evidence type="ECO:0000256" key="1">
    <source>
        <dbReference type="SAM" id="Phobius"/>
    </source>
</evidence>
<comment type="caution">
    <text evidence="2">The sequence shown here is derived from an EMBL/GenBank/DDBJ whole genome shotgun (WGS) entry which is preliminary data.</text>
</comment>
<name>A0A418MB06_9BACT</name>
<keyword evidence="3" id="KW-1185">Reference proteome</keyword>
<feature type="transmembrane region" description="Helical" evidence="1">
    <location>
        <begin position="87"/>
        <end position="106"/>
    </location>
</feature>
<gene>
    <name evidence="2" type="ORF">DYU11_11265</name>
</gene>
<feature type="transmembrane region" description="Helical" evidence="1">
    <location>
        <begin position="145"/>
        <end position="165"/>
    </location>
</feature>
<proteinExistence type="predicted"/>
<feature type="transmembrane region" description="Helical" evidence="1">
    <location>
        <begin position="118"/>
        <end position="139"/>
    </location>
</feature>
<evidence type="ECO:0000313" key="2">
    <source>
        <dbReference type="EMBL" id="RIV23557.1"/>
    </source>
</evidence>